<dbReference type="EMBL" id="KZ308493">
    <property type="protein sequence ID" value="KAG8230534.1"/>
    <property type="molecule type" value="Genomic_DNA"/>
</dbReference>
<dbReference type="OrthoDB" id="6409105at2759"/>
<accession>A0A8K0KAE5</accession>
<comment type="caution">
    <text evidence="1">The sequence shown here is derived from an EMBL/GenBank/DDBJ whole genome shotgun (WGS) entry which is preliminary data.</text>
</comment>
<keyword evidence="2" id="KW-1185">Reference proteome</keyword>
<dbReference type="Proteomes" id="UP000792457">
    <property type="component" value="Unassembled WGS sequence"/>
</dbReference>
<evidence type="ECO:0000313" key="1">
    <source>
        <dbReference type="EMBL" id="KAG8230534.1"/>
    </source>
</evidence>
<protein>
    <submittedName>
        <fullName evidence="1">Uncharacterized protein</fullName>
    </submittedName>
</protein>
<reference evidence="1" key="1">
    <citation type="submission" date="2013-04" db="EMBL/GenBank/DDBJ databases">
        <authorList>
            <person name="Qu J."/>
            <person name="Murali S.C."/>
            <person name="Bandaranaike D."/>
            <person name="Bellair M."/>
            <person name="Blankenburg K."/>
            <person name="Chao H."/>
            <person name="Dinh H."/>
            <person name="Doddapaneni H."/>
            <person name="Downs B."/>
            <person name="Dugan-Rocha S."/>
            <person name="Elkadiri S."/>
            <person name="Gnanaolivu R.D."/>
            <person name="Hernandez B."/>
            <person name="Javaid M."/>
            <person name="Jayaseelan J.C."/>
            <person name="Lee S."/>
            <person name="Li M."/>
            <person name="Ming W."/>
            <person name="Munidasa M."/>
            <person name="Muniz J."/>
            <person name="Nguyen L."/>
            <person name="Ongeri F."/>
            <person name="Osuji N."/>
            <person name="Pu L.-L."/>
            <person name="Puazo M."/>
            <person name="Qu C."/>
            <person name="Quiroz J."/>
            <person name="Raj R."/>
            <person name="Weissenberger G."/>
            <person name="Xin Y."/>
            <person name="Zou X."/>
            <person name="Han Y."/>
            <person name="Richards S."/>
            <person name="Worley K."/>
            <person name="Muzny D."/>
            <person name="Gibbs R."/>
        </authorList>
    </citation>
    <scope>NUCLEOTIDE SEQUENCE</scope>
    <source>
        <strain evidence="1">Sampled in the wild</strain>
    </source>
</reference>
<evidence type="ECO:0000313" key="2">
    <source>
        <dbReference type="Proteomes" id="UP000792457"/>
    </source>
</evidence>
<name>A0A8K0KAE5_LADFU</name>
<proteinExistence type="predicted"/>
<dbReference type="AlphaFoldDB" id="A0A8K0KAE5"/>
<dbReference type="SUPFAM" id="SSF57610">
    <property type="entry name" value="Thyroglobulin type-1 domain"/>
    <property type="match status" value="1"/>
</dbReference>
<gene>
    <name evidence="1" type="ORF">J437_LFUL011536</name>
</gene>
<dbReference type="InterPro" id="IPR036857">
    <property type="entry name" value="Thyroglobulin_1_sf"/>
</dbReference>
<reference evidence="1" key="2">
    <citation type="submission" date="2017-10" db="EMBL/GenBank/DDBJ databases">
        <title>Ladona fulva Genome sequencing and assembly.</title>
        <authorList>
            <person name="Murali S."/>
            <person name="Richards S."/>
            <person name="Bandaranaike D."/>
            <person name="Bellair M."/>
            <person name="Blankenburg K."/>
            <person name="Chao H."/>
            <person name="Dinh H."/>
            <person name="Doddapaneni H."/>
            <person name="Dugan-Rocha S."/>
            <person name="Elkadiri S."/>
            <person name="Gnanaolivu R."/>
            <person name="Hernandez B."/>
            <person name="Skinner E."/>
            <person name="Javaid M."/>
            <person name="Lee S."/>
            <person name="Li M."/>
            <person name="Ming W."/>
            <person name="Munidasa M."/>
            <person name="Muniz J."/>
            <person name="Nguyen L."/>
            <person name="Hughes D."/>
            <person name="Osuji N."/>
            <person name="Pu L.-L."/>
            <person name="Puazo M."/>
            <person name="Qu C."/>
            <person name="Quiroz J."/>
            <person name="Raj R."/>
            <person name="Weissenberger G."/>
            <person name="Xin Y."/>
            <person name="Zou X."/>
            <person name="Han Y."/>
            <person name="Worley K."/>
            <person name="Muzny D."/>
            <person name="Gibbs R."/>
        </authorList>
    </citation>
    <scope>NUCLEOTIDE SEQUENCE</scope>
    <source>
        <strain evidence="1">Sampled in the wild</strain>
    </source>
</reference>
<sequence length="135" mass="15459">MDSDRCDFDGSYGKFQVVENQFAAMPDETNYSNLELSYIWTNFKLRCTWKDRSYIQGYATQLSEINNVTCNCARDSIIFKLSGKIQRLECQGNGNYAKKQFSEGKAFCVDSDGYPTTGFIDLDDCPDYLNELLKV</sequence>
<organism evidence="1 2">
    <name type="scientific">Ladona fulva</name>
    <name type="common">Scarce chaser dragonfly</name>
    <name type="synonym">Libellula fulva</name>
    <dbReference type="NCBI Taxonomy" id="123851"/>
    <lineage>
        <taxon>Eukaryota</taxon>
        <taxon>Metazoa</taxon>
        <taxon>Ecdysozoa</taxon>
        <taxon>Arthropoda</taxon>
        <taxon>Hexapoda</taxon>
        <taxon>Insecta</taxon>
        <taxon>Pterygota</taxon>
        <taxon>Palaeoptera</taxon>
        <taxon>Odonata</taxon>
        <taxon>Epiprocta</taxon>
        <taxon>Anisoptera</taxon>
        <taxon>Libelluloidea</taxon>
        <taxon>Libellulidae</taxon>
        <taxon>Ladona</taxon>
    </lineage>
</organism>